<dbReference type="PaxDb" id="212042-APH_0031"/>
<organism evidence="1 2">
    <name type="scientific">Anaplasma phagocytophilum (strain HZ)</name>
    <dbReference type="NCBI Taxonomy" id="212042"/>
    <lineage>
        <taxon>Bacteria</taxon>
        <taxon>Pseudomonadati</taxon>
        <taxon>Pseudomonadota</taxon>
        <taxon>Alphaproteobacteria</taxon>
        <taxon>Rickettsiales</taxon>
        <taxon>Anaplasmataceae</taxon>
        <taxon>Anaplasma</taxon>
        <taxon>phagocytophilum group</taxon>
    </lineage>
</organism>
<dbReference type="EnsemblBacteria" id="ABD44014">
    <property type="protein sequence ID" value="ABD44014"/>
    <property type="gene ID" value="APH_0031"/>
</dbReference>
<dbReference type="HOGENOM" id="CLU_3323748_0_0_5"/>
<gene>
    <name evidence="1" type="ordered locus">APH_0031</name>
</gene>
<dbReference type="KEGG" id="aph:APH_0031"/>
<name>Q2GLT5_ANAPZ</name>
<proteinExistence type="predicted"/>
<evidence type="ECO:0000313" key="2">
    <source>
        <dbReference type="Proteomes" id="UP000001943"/>
    </source>
</evidence>
<keyword evidence="2" id="KW-1185">Reference proteome</keyword>
<dbReference type="Proteomes" id="UP000001943">
    <property type="component" value="Chromosome"/>
</dbReference>
<evidence type="ECO:0000313" key="1">
    <source>
        <dbReference type="EMBL" id="ABD44014.1"/>
    </source>
</evidence>
<protein>
    <submittedName>
        <fullName evidence="1">Uncharacterized protein</fullName>
    </submittedName>
</protein>
<sequence>MREKRILKRTAGILHDKHSTAFILNYLDMTELFVAYLE</sequence>
<accession>Q2GLT5</accession>
<dbReference type="AlphaFoldDB" id="Q2GLT5"/>
<dbReference type="EMBL" id="CP000235">
    <property type="protein sequence ID" value="ABD44014.1"/>
    <property type="molecule type" value="Genomic_DNA"/>
</dbReference>
<reference evidence="1 2" key="1">
    <citation type="journal article" date="2006" name="PLoS Genet.">
        <title>Comparative genomics of emerging human ehrlichiosis agents.</title>
        <authorList>
            <person name="Dunning Hotopp J.C."/>
            <person name="Lin M."/>
            <person name="Madupu R."/>
            <person name="Crabtree J."/>
            <person name="Angiuoli S.V."/>
            <person name="Eisen J.A."/>
            <person name="Seshadri R."/>
            <person name="Ren Q."/>
            <person name="Wu M."/>
            <person name="Utterback T.R."/>
            <person name="Smith S."/>
            <person name="Lewis M."/>
            <person name="Khouri H."/>
            <person name="Zhang C."/>
            <person name="Niu H."/>
            <person name="Lin Q."/>
            <person name="Ohashi N."/>
            <person name="Zhi N."/>
            <person name="Nelson W."/>
            <person name="Brinkac L.M."/>
            <person name="Dodson R.J."/>
            <person name="Rosovitz M.J."/>
            <person name="Sundaram J."/>
            <person name="Daugherty S.C."/>
            <person name="Davidsen T."/>
            <person name="Durkin A.S."/>
            <person name="Gwinn M."/>
            <person name="Haft D.H."/>
            <person name="Selengut J.D."/>
            <person name="Sullivan S.A."/>
            <person name="Zafar N."/>
            <person name="Zhou L."/>
            <person name="Benahmed F."/>
            <person name="Forberger H."/>
            <person name="Halpin R."/>
            <person name="Mulligan S."/>
            <person name="Robinson J."/>
            <person name="White O."/>
            <person name="Rikihisa Y."/>
            <person name="Tettelin H."/>
        </authorList>
    </citation>
    <scope>NUCLEOTIDE SEQUENCE [LARGE SCALE GENOMIC DNA]</scope>
    <source>
        <strain evidence="1 2">HZ</strain>
    </source>
</reference>